<comment type="caution">
    <text evidence="1">The sequence shown here is derived from an EMBL/GenBank/DDBJ whole genome shotgun (WGS) entry which is preliminary data.</text>
</comment>
<dbReference type="PANTHER" id="PTHR32303:SF10">
    <property type="entry name" value="OUTER MEMBRANE PROTEIN ASSEMBLY FACTOR BAMB"/>
    <property type="match status" value="1"/>
</dbReference>
<dbReference type="AlphaFoldDB" id="A0A5N6PEC4"/>
<protein>
    <submittedName>
        <fullName evidence="1">Uncharacterized protein</fullName>
    </submittedName>
</protein>
<dbReference type="EMBL" id="SZYD01000004">
    <property type="protein sequence ID" value="KAD6453090.1"/>
    <property type="molecule type" value="Genomic_DNA"/>
</dbReference>
<dbReference type="PANTHER" id="PTHR32303">
    <property type="entry name" value="QUINOPROTEIN ALCOHOL DEHYDROGENASE (CYTOCHROME C)"/>
    <property type="match status" value="1"/>
</dbReference>
<dbReference type="OrthoDB" id="416253at2759"/>
<keyword evidence="2" id="KW-1185">Reference proteome</keyword>
<organism evidence="1 2">
    <name type="scientific">Mikania micrantha</name>
    <name type="common">bitter vine</name>
    <dbReference type="NCBI Taxonomy" id="192012"/>
    <lineage>
        <taxon>Eukaryota</taxon>
        <taxon>Viridiplantae</taxon>
        <taxon>Streptophyta</taxon>
        <taxon>Embryophyta</taxon>
        <taxon>Tracheophyta</taxon>
        <taxon>Spermatophyta</taxon>
        <taxon>Magnoliopsida</taxon>
        <taxon>eudicotyledons</taxon>
        <taxon>Gunneridae</taxon>
        <taxon>Pentapetalae</taxon>
        <taxon>asterids</taxon>
        <taxon>campanulids</taxon>
        <taxon>Asterales</taxon>
        <taxon>Asteraceae</taxon>
        <taxon>Asteroideae</taxon>
        <taxon>Heliantheae alliance</taxon>
        <taxon>Eupatorieae</taxon>
        <taxon>Mikania</taxon>
    </lineage>
</organism>
<dbReference type="Proteomes" id="UP000326396">
    <property type="component" value="Linkage Group LG12"/>
</dbReference>
<name>A0A5N6PEC4_9ASTR</name>
<reference evidence="1 2" key="1">
    <citation type="submission" date="2019-05" db="EMBL/GenBank/DDBJ databases">
        <title>Mikania micrantha, genome provides insights into the molecular mechanism of rapid growth.</title>
        <authorList>
            <person name="Liu B."/>
        </authorList>
    </citation>
    <scope>NUCLEOTIDE SEQUENCE [LARGE SCALE GENOMIC DNA]</scope>
    <source>
        <strain evidence="1">NLD-2019</strain>
        <tissue evidence="1">Leaf</tissue>
    </source>
</reference>
<accession>A0A5N6PEC4</accession>
<sequence>MLEVVVLSMWEHLQPKKAQALKACCTFRGSFYKLNATNGNILQRTYMLPDNNGSRSEYAGARIWRHRPSIDTHRNAIYIAIGNMYSAPLNVTKCQEGQNNQRTPSEEDR</sequence>
<evidence type="ECO:0000313" key="2">
    <source>
        <dbReference type="Proteomes" id="UP000326396"/>
    </source>
</evidence>
<proteinExistence type="predicted"/>
<gene>
    <name evidence="1" type="ORF">E3N88_07795</name>
</gene>
<evidence type="ECO:0000313" key="1">
    <source>
        <dbReference type="EMBL" id="KAD6453090.1"/>
    </source>
</evidence>